<name>A0A0B2XHR5_METRA</name>
<dbReference type="KEGG" id="maj:MAA_11336"/>
<feature type="region of interest" description="Disordered" evidence="1">
    <location>
        <begin position="20"/>
        <end position="41"/>
    </location>
</feature>
<evidence type="ECO:0000256" key="1">
    <source>
        <dbReference type="SAM" id="MobiDB-lite"/>
    </source>
</evidence>
<dbReference type="EMBL" id="ADNJ02000006">
    <property type="protein sequence ID" value="KHO11067.1"/>
    <property type="molecule type" value="Genomic_DNA"/>
</dbReference>
<dbReference type="HOGENOM" id="CLU_1428321_0_0_1"/>
<organism evidence="2 3">
    <name type="scientific">Metarhizium robertsii (strain ARSEF 23 / ATCC MYA-3075)</name>
    <name type="common">Metarhizium anisopliae (strain ARSEF 23)</name>
    <dbReference type="NCBI Taxonomy" id="655844"/>
    <lineage>
        <taxon>Eukaryota</taxon>
        <taxon>Fungi</taxon>
        <taxon>Dikarya</taxon>
        <taxon>Ascomycota</taxon>
        <taxon>Pezizomycotina</taxon>
        <taxon>Sordariomycetes</taxon>
        <taxon>Hypocreomycetidae</taxon>
        <taxon>Hypocreales</taxon>
        <taxon>Clavicipitaceae</taxon>
        <taxon>Metarhizium</taxon>
    </lineage>
</organism>
<accession>A0A0B2XHR5</accession>
<reference evidence="2 3" key="1">
    <citation type="journal article" date="2011" name="PLoS Genet.">
        <title>Genome sequencing and comparative transcriptomics of the model entomopathogenic fungi Metarhizium anisopliae and M. acridum.</title>
        <authorList>
            <person name="Gao Q."/>
            <person name="Jin K."/>
            <person name="Ying S.H."/>
            <person name="Zhang Y."/>
            <person name="Xiao G."/>
            <person name="Shang Y."/>
            <person name="Duan Z."/>
            <person name="Hu X."/>
            <person name="Xie X.Q."/>
            <person name="Zhou G."/>
            <person name="Peng G."/>
            <person name="Luo Z."/>
            <person name="Huang W."/>
            <person name="Wang B."/>
            <person name="Fang W."/>
            <person name="Wang S."/>
            <person name="Zhong Y."/>
            <person name="Ma L.J."/>
            <person name="St Leger R.J."/>
            <person name="Zhao G.P."/>
            <person name="Pei Y."/>
            <person name="Feng M.G."/>
            <person name="Xia Y."/>
            <person name="Wang C."/>
        </authorList>
    </citation>
    <scope>NUCLEOTIDE SEQUENCE [LARGE SCALE GENOMIC DNA]</scope>
    <source>
        <strain evidence="3">ARSEF 23 / ATCC MYA-3075</strain>
    </source>
</reference>
<reference evidence="2 3" key="2">
    <citation type="journal article" date="2014" name="Proc. Natl. Acad. Sci. U.S.A.">
        <title>Trajectory and genomic determinants of fungal-pathogen speciation and host adaptation.</title>
        <authorList>
            <person name="Hu X."/>
            <person name="Xiao G."/>
            <person name="Zheng P."/>
            <person name="Shang Y."/>
            <person name="Su Y."/>
            <person name="Zhang X."/>
            <person name="Liu X."/>
            <person name="Zhan S."/>
            <person name="St Leger R.J."/>
            <person name="Wang C."/>
        </authorList>
    </citation>
    <scope>GENOME REANNOTATION</scope>
    <source>
        <strain evidence="3">ARSEF 23 / ATCC MYA-3075</strain>
    </source>
</reference>
<keyword evidence="3" id="KW-1185">Reference proteome</keyword>
<gene>
    <name evidence="2" type="ORF">MAA_11336</name>
</gene>
<evidence type="ECO:0000313" key="2">
    <source>
        <dbReference type="EMBL" id="KHO11067.1"/>
    </source>
</evidence>
<protein>
    <submittedName>
        <fullName evidence="2">Uncharacterized protein</fullName>
    </submittedName>
</protein>
<comment type="caution">
    <text evidence="2">The sequence shown here is derived from an EMBL/GenBank/DDBJ whole genome shotgun (WGS) entry which is preliminary data.</text>
</comment>
<dbReference type="Proteomes" id="UP000002498">
    <property type="component" value="Unassembled WGS sequence"/>
</dbReference>
<feature type="compositionally biased region" description="Low complexity" evidence="1">
    <location>
        <begin position="70"/>
        <end position="89"/>
    </location>
</feature>
<feature type="region of interest" description="Disordered" evidence="1">
    <location>
        <begin position="70"/>
        <end position="136"/>
    </location>
</feature>
<dbReference type="GeneID" id="23632784"/>
<evidence type="ECO:0000313" key="3">
    <source>
        <dbReference type="Proteomes" id="UP000002498"/>
    </source>
</evidence>
<dbReference type="RefSeq" id="XP_011411626.1">
    <property type="nucleotide sequence ID" value="XM_011413324.1"/>
</dbReference>
<proteinExistence type="predicted"/>
<dbReference type="AlphaFoldDB" id="A0A0B2XHR5"/>
<sequence length="190" mass="19692">MSPYLGIPSRVFLATRIHNRDSVSSAAPSQKKPGIVSRSGLLGDRVSRSPVLLTICSLDFSRLTRLCLTPKGSSSSSPSPSPSPSSTAPAKDDASPSPLPPTSSGRRAETTACRGRTAAPNPTPVKRAPCPRGVSIKPCRLLPPRVPSPRTSPRRAAVRAARPLRLVAVAVAGPGTTGRSISRIAAAFCA</sequence>